<proteinExistence type="predicted"/>
<reference evidence="1" key="1">
    <citation type="submission" date="2019-11" db="EMBL/GenBank/DDBJ databases">
        <title>Comparative genomics of photobacteria reveal adaptation to distinct habitats.</title>
        <authorList>
            <person name="Fuertes-Perez S."/>
            <person name="Hilgarth M."/>
            <person name="Vogel R.F."/>
        </authorList>
    </citation>
    <scope>NUCLEOTIDE SEQUENCE</scope>
    <source>
        <strain evidence="1">TMW2.2145</strain>
    </source>
</reference>
<sequence length="85" mass="9626">MVINNPIKEIANTVIFHCQHKEETHNENETPLNTARFCMGRLLERTTNHLNALADIAYDMGDGDLARYIQIQAERSEAGFTPTPI</sequence>
<dbReference type="RefSeq" id="WP_232581271.1">
    <property type="nucleotide sequence ID" value="NZ_WMCP01000011.1"/>
</dbReference>
<name>A0AAW4ZP72_PHOPO</name>
<evidence type="ECO:0000313" key="2">
    <source>
        <dbReference type="Proteomes" id="UP000813876"/>
    </source>
</evidence>
<evidence type="ECO:0008006" key="3">
    <source>
        <dbReference type="Google" id="ProtNLM"/>
    </source>
</evidence>
<accession>A0AAW4ZP72</accession>
<gene>
    <name evidence="1" type="ORF">GLP33_10580</name>
</gene>
<comment type="caution">
    <text evidence="1">The sequence shown here is derived from an EMBL/GenBank/DDBJ whole genome shotgun (WGS) entry which is preliminary data.</text>
</comment>
<protein>
    <recommendedName>
        <fullName evidence="3">DUF3077 domain-containing protein</fullName>
    </recommendedName>
</protein>
<dbReference type="Proteomes" id="UP000813876">
    <property type="component" value="Unassembled WGS sequence"/>
</dbReference>
<dbReference type="EMBL" id="WMCP01000011">
    <property type="protein sequence ID" value="MCF2302175.1"/>
    <property type="molecule type" value="Genomic_DNA"/>
</dbReference>
<dbReference type="AlphaFoldDB" id="A0AAW4ZP72"/>
<evidence type="ECO:0000313" key="1">
    <source>
        <dbReference type="EMBL" id="MCF2302175.1"/>
    </source>
</evidence>
<organism evidence="1 2">
    <name type="scientific">Photobacterium phosphoreum</name>
    <dbReference type="NCBI Taxonomy" id="659"/>
    <lineage>
        <taxon>Bacteria</taxon>
        <taxon>Pseudomonadati</taxon>
        <taxon>Pseudomonadota</taxon>
        <taxon>Gammaproteobacteria</taxon>
        <taxon>Vibrionales</taxon>
        <taxon>Vibrionaceae</taxon>
        <taxon>Photobacterium</taxon>
    </lineage>
</organism>